<evidence type="ECO:0000313" key="4">
    <source>
        <dbReference type="Proteomes" id="UP000592181"/>
    </source>
</evidence>
<feature type="compositionally biased region" description="Basic and acidic residues" evidence="1">
    <location>
        <begin position="176"/>
        <end position="192"/>
    </location>
</feature>
<feature type="region of interest" description="Disordered" evidence="1">
    <location>
        <begin position="163"/>
        <end position="204"/>
    </location>
</feature>
<sequence length="204" mass="20229">MSRLRILTSKVGVVLLSAAALVVVLLATRATWLTGSANGVAGPVAAEAPGTEAVTGLAAIALVGPAAAVAAVTAGRIARWIALAVMAIGAISTIGVSLRVILEPDLVLGQVAARGSGGTGAFEATAELSPWPWVAVAGGALQLLAAAAGAVGGRRWQRLGGRYEAGADPDQVGGARGERVDSDWDRVGRGEEPAGEGGAPVRDE</sequence>
<evidence type="ECO:0000256" key="1">
    <source>
        <dbReference type="SAM" id="MobiDB-lite"/>
    </source>
</evidence>
<keyword evidence="2" id="KW-0812">Transmembrane</keyword>
<organism evidence="3 4">
    <name type="scientific">Janibacter alkaliphilus</name>
    <dbReference type="NCBI Taxonomy" id="1069963"/>
    <lineage>
        <taxon>Bacteria</taxon>
        <taxon>Bacillati</taxon>
        <taxon>Actinomycetota</taxon>
        <taxon>Actinomycetes</taxon>
        <taxon>Micrococcales</taxon>
        <taxon>Intrasporangiaceae</taxon>
        <taxon>Janibacter</taxon>
    </lineage>
</organism>
<evidence type="ECO:0000256" key="2">
    <source>
        <dbReference type="SAM" id="Phobius"/>
    </source>
</evidence>
<name>A0A852X5T1_9MICO</name>
<dbReference type="InterPro" id="IPR019051">
    <property type="entry name" value="Trp_biosyn_TM_oprn/chp"/>
</dbReference>
<reference evidence="3 4" key="1">
    <citation type="submission" date="2020-07" db="EMBL/GenBank/DDBJ databases">
        <title>Sequencing the genomes of 1000 actinobacteria strains.</title>
        <authorList>
            <person name="Klenk H.-P."/>
        </authorList>
    </citation>
    <scope>NUCLEOTIDE SEQUENCE [LARGE SCALE GENOMIC DNA]</scope>
    <source>
        <strain evidence="3 4">DSM 24723</strain>
    </source>
</reference>
<protein>
    <submittedName>
        <fullName evidence="3">Putative membrane protein (TIGR02234 family)</fullName>
    </submittedName>
</protein>
<evidence type="ECO:0000313" key="3">
    <source>
        <dbReference type="EMBL" id="NYG38259.1"/>
    </source>
</evidence>
<keyword evidence="2" id="KW-0472">Membrane</keyword>
<accession>A0A852X5T1</accession>
<dbReference type="AlphaFoldDB" id="A0A852X5T1"/>
<gene>
    <name evidence="3" type="ORF">BJY28_002728</name>
</gene>
<proteinExistence type="predicted"/>
<keyword evidence="2" id="KW-1133">Transmembrane helix</keyword>
<feature type="transmembrane region" description="Helical" evidence="2">
    <location>
        <begin position="54"/>
        <end position="73"/>
    </location>
</feature>
<dbReference type="RefSeq" id="WP_179463487.1">
    <property type="nucleotide sequence ID" value="NZ_JACBZX010000001.1"/>
</dbReference>
<comment type="caution">
    <text evidence="3">The sequence shown here is derived from an EMBL/GenBank/DDBJ whole genome shotgun (WGS) entry which is preliminary data.</text>
</comment>
<keyword evidence="4" id="KW-1185">Reference proteome</keyword>
<dbReference type="EMBL" id="JACBZX010000001">
    <property type="protein sequence ID" value="NYG38259.1"/>
    <property type="molecule type" value="Genomic_DNA"/>
</dbReference>
<feature type="transmembrane region" description="Helical" evidence="2">
    <location>
        <begin position="131"/>
        <end position="152"/>
    </location>
</feature>
<dbReference type="Proteomes" id="UP000592181">
    <property type="component" value="Unassembled WGS sequence"/>
</dbReference>
<feature type="transmembrane region" description="Helical" evidence="2">
    <location>
        <begin position="80"/>
        <end position="102"/>
    </location>
</feature>
<dbReference type="Pfam" id="PF09534">
    <property type="entry name" value="Trp_oprn_chp"/>
    <property type="match status" value="1"/>
</dbReference>